<gene>
    <name evidence="1" type="ORF">DNR46_17515</name>
</gene>
<dbReference type="AlphaFoldDB" id="A0A3M9X8S5"/>
<evidence type="ECO:0000313" key="2">
    <source>
        <dbReference type="Proteomes" id="UP000275436"/>
    </source>
</evidence>
<proteinExistence type="predicted"/>
<accession>A0A3M9X8S5</accession>
<evidence type="ECO:0000313" key="1">
    <source>
        <dbReference type="EMBL" id="RNJ44437.1"/>
    </source>
</evidence>
<comment type="caution">
    <text evidence="1">The sequence shown here is derived from an EMBL/GenBank/DDBJ whole genome shotgun (WGS) entry which is preliminary data.</text>
</comment>
<organism evidence="1 2">
    <name type="scientific">Mesorhizobium japonicum</name>
    <dbReference type="NCBI Taxonomy" id="2066070"/>
    <lineage>
        <taxon>Bacteria</taxon>
        <taxon>Pseudomonadati</taxon>
        <taxon>Pseudomonadota</taxon>
        <taxon>Alphaproteobacteria</taxon>
        <taxon>Hyphomicrobiales</taxon>
        <taxon>Phyllobacteriaceae</taxon>
        <taxon>Mesorhizobium</taxon>
    </lineage>
</organism>
<sequence>MANGELNVWPFSKKSPVGPNRLVFKGGAEFLQYQCEYGHTRIQPRQGVVALVLDAAKEFGVAAAVKIEPDGRQMAALRVASDDGGFLVMATTPTAKGDRLRPGDIVIWVPLEHAPSAVPPGADPRFGWVGFIVAKVKPEVDLAKPDFDITCFYDR</sequence>
<name>A0A3M9X8S5_9HYPH</name>
<dbReference type="Proteomes" id="UP000275436">
    <property type="component" value="Unassembled WGS sequence"/>
</dbReference>
<protein>
    <submittedName>
        <fullName evidence="1">Uncharacterized protein</fullName>
    </submittedName>
</protein>
<dbReference type="RefSeq" id="WP_123168520.1">
    <property type="nucleotide sequence ID" value="NZ_QKOD01000004.1"/>
</dbReference>
<dbReference type="EMBL" id="QKOD01000004">
    <property type="protein sequence ID" value="RNJ44437.1"/>
    <property type="molecule type" value="Genomic_DNA"/>
</dbReference>
<reference evidence="1 2" key="1">
    <citation type="journal article" date="2018" name="Mol. Plant Microbe Interact.">
        <title>Taxonomically Different Co-Microsymbionts of a Relict Legume, Oxytropis popoviana, Have Complementary Sets of Symbiotic Genes and Together Increase the Efficiency of Plant Nodulation.</title>
        <authorList>
            <person name="Safronova V."/>
            <person name="Belimov A."/>
            <person name="Sazanova A."/>
            <person name="Chirak E."/>
            <person name="Verkhozina A."/>
            <person name="Kuznetsova I."/>
            <person name="Andronov E."/>
            <person name="Puhalsky J."/>
            <person name="Tikhonovich I."/>
        </authorList>
    </citation>
    <scope>NUCLEOTIDE SEQUENCE [LARGE SCALE GENOMIC DNA]</scope>
    <source>
        <strain evidence="1 2">Opo-235</strain>
    </source>
</reference>